<evidence type="ECO:0000313" key="2">
    <source>
        <dbReference type="Proteomes" id="UP000636888"/>
    </source>
</evidence>
<dbReference type="RefSeq" id="WP_199383479.1">
    <property type="nucleotide sequence ID" value="NZ_JAEMHM010000005.1"/>
</dbReference>
<reference evidence="1" key="1">
    <citation type="submission" date="2020-12" db="EMBL/GenBank/DDBJ databases">
        <title>Geomonas sp. Red875, isolated from river sediment.</title>
        <authorList>
            <person name="Xu Z."/>
            <person name="Zhang Z."/>
            <person name="Masuda Y."/>
            <person name="Itoh H."/>
            <person name="Senoo K."/>
        </authorList>
    </citation>
    <scope>NUCLEOTIDE SEQUENCE</scope>
    <source>
        <strain evidence="1">Red875</strain>
    </source>
</reference>
<keyword evidence="2" id="KW-1185">Reference proteome</keyword>
<sequence>MAKCNYSETCPFLNTKMPAMSLVTSGLLAQKYCDGNFTGCEIHKTATAEGMENVREDANPVEKAEVYNKVRNWISLGRYGW</sequence>
<accession>A0A8J7LY97</accession>
<dbReference type="Proteomes" id="UP000636888">
    <property type="component" value="Unassembled WGS sequence"/>
</dbReference>
<dbReference type="EMBL" id="JAEMHM010000005">
    <property type="protein sequence ID" value="MBJ6724636.1"/>
    <property type="molecule type" value="Genomic_DNA"/>
</dbReference>
<name>A0A8J7LY97_9BACT</name>
<protein>
    <submittedName>
        <fullName evidence="1">Uncharacterized protein</fullName>
    </submittedName>
</protein>
<proteinExistence type="predicted"/>
<dbReference type="AlphaFoldDB" id="A0A8J7LY97"/>
<organism evidence="1 2">
    <name type="scientific">Geomesophilobacter sediminis</name>
    <dbReference type="NCBI Taxonomy" id="2798584"/>
    <lineage>
        <taxon>Bacteria</taxon>
        <taxon>Pseudomonadati</taxon>
        <taxon>Thermodesulfobacteriota</taxon>
        <taxon>Desulfuromonadia</taxon>
        <taxon>Geobacterales</taxon>
        <taxon>Geobacteraceae</taxon>
        <taxon>Geomesophilobacter</taxon>
    </lineage>
</organism>
<evidence type="ECO:0000313" key="1">
    <source>
        <dbReference type="EMBL" id="MBJ6724636.1"/>
    </source>
</evidence>
<gene>
    <name evidence="1" type="ORF">JFN93_07950</name>
</gene>
<comment type="caution">
    <text evidence="1">The sequence shown here is derived from an EMBL/GenBank/DDBJ whole genome shotgun (WGS) entry which is preliminary data.</text>
</comment>